<protein>
    <submittedName>
        <fullName evidence="2">Uncharacterized protein</fullName>
    </submittedName>
</protein>
<dbReference type="Proteomes" id="UP001211015">
    <property type="component" value="Unassembled WGS sequence"/>
</dbReference>
<sequence length="73" mass="8353">MIMMNSVLTAEERYVLQSLGCKDKTQALSVLGEMKMILPIRSELFTQVVCLSDKLEKEKIDYAYEMSAVGFRK</sequence>
<dbReference type="EMBL" id="JANGCN010000016">
    <property type="protein sequence ID" value="MCQ5153292.1"/>
    <property type="molecule type" value="Genomic_DNA"/>
</dbReference>
<reference evidence="2" key="2">
    <citation type="submission" date="2023-01" db="EMBL/GenBank/DDBJ databases">
        <title>Human gut microbiome strain richness.</title>
        <authorList>
            <person name="Chen-Liaw A."/>
        </authorList>
    </citation>
    <scope>NUCLEOTIDE SEQUENCE</scope>
    <source>
        <strain evidence="2">1001275st1_F4_1001275B_160808</strain>
    </source>
</reference>
<evidence type="ECO:0000313" key="1">
    <source>
        <dbReference type="EMBL" id="MCQ5153292.1"/>
    </source>
</evidence>
<dbReference type="Proteomes" id="UP001206236">
    <property type="component" value="Unassembled WGS sequence"/>
</dbReference>
<name>A0AAW6E9N4_9FIRM</name>
<proteinExistence type="predicted"/>
<dbReference type="EMBL" id="JAQMLV010000010">
    <property type="protein sequence ID" value="MDB8745085.1"/>
    <property type="molecule type" value="Genomic_DNA"/>
</dbReference>
<reference evidence="1" key="1">
    <citation type="submission" date="2022-06" db="EMBL/GenBank/DDBJ databases">
        <title>Isolation of gut microbiota from human fecal samples.</title>
        <authorList>
            <person name="Pamer E.G."/>
            <person name="Barat B."/>
            <person name="Waligurski E."/>
            <person name="Medina S."/>
            <person name="Paddock L."/>
            <person name="Mostad J."/>
        </authorList>
    </citation>
    <scope>NUCLEOTIDE SEQUENCE</scope>
    <source>
        <strain evidence="1">DFI.5.57</strain>
    </source>
</reference>
<evidence type="ECO:0000313" key="2">
    <source>
        <dbReference type="EMBL" id="MDB8745085.1"/>
    </source>
</evidence>
<dbReference type="AlphaFoldDB" id="A0AAW6E9N4"/>
<comment type="caution">
    <text evidence="2">The sequence shown here is derived from an EMBL/GenBank/DDBJ whole genome shotgun (WGS) entry which is preliminary data.</text>
</comment>
<evidence type="ECO:0000313" key="3">
    <source>
        <dbReference type="Proteomes" id="UP001211015"/>
    </source>
</evidence>
<accession>A0AAW6E9N4</accession>
<gene>
    <name evidence="1" type="ORF">NE632_08205</name>
    <name evidence="2" type="ORF">PNU62_08670</name>
</gene>
<dbReference type="RefSeq" id="WP_195388712.1">
    <property type="nucleotide sequence ID" value="NZ_DAWEGH010000055.1"/>
</dbReference>
<organism evidence="2 3">
    <name type="scientific">Ruminococcus bicirculans</name>
    <name type="common">ex Wegman et al. 2014</name>
    <dbReference type="NCBI Taxonomy" id="1160721"/>
    <lineage>
        <taxon>Bacteria</taxon>
        <taxon>Bacillati</taxon>
        <taxon>Bacillota</taxon>
        <taxon>Clostridia</taxon>
        <taxon>Eubacteriales</taxon>
        <taxon>Oscillospiraceae</taxon>
        <taxon>Ruminococcus</taxon>
    </lineage>
</organism>